<keyword evidence="9" id="KW-0418">Kinase</keyword>
<dbReference type="GO" id="GO:0005886">
    <property type="term" value="C:plasma membrane"/>
    <property type="evidence" value="ECO:0007669"/>
    <property type="project" value="UniProtKB-SubCell"/>
</dbReference>
<evidence type="ECO:0000256" key="10">
    <source>
        <dbReference type="ARBA" id="ARBA00022840"/>
    </source>
</evidence>
<dbReference type="RefSeq" id="WP_194112096.1">
    <property type="nucleotide sequence ID" value="NZ_JADFFL010000004.1"/>
</dbReference>
<dbReference type="Gene3D" id="3.40.50.2300">
    <property type="match status" value="1"/>
</dbReference>
<dbReference type="InterPro" id="IPR005467">
    <property type="entry name" value="His_kinase_dom"/>
</dbReference>
<evidence type="ECO:0000256" key="11">
    <source>
        <dbReference type="ARBA" id="ARBA00022989"/>
    </source>
</evidence>
<evidence type="ECO:0000256" key="2">
    <source>
        <dbReference type="ARBA" id="ARBA00004429"/>
    </source>
</evidence>
<comment type="catalytic activity">
    <reaction evidence="1">
        <text>ATP + protein L-histidine = ADP + protein N-phospho-L-histidine.</text>
        <dbReference type="EC" id="2.7.13.3"/>
    </reaction>
</comment>
<dbReference type="PRINTS" id="PR00344">
    <property type="entry name" value="BCTRLSENSOR"/>
</dbReference>
<reference evidence="19" key="1">
    <citation type="submission" date="2020-10" db="EMBL/GenBank/DDBJ databases">
        <title>Mucilaginibacter mali sp. nov., isolated from rhizosphere soil of apple orchard.</title>
        <authorList>
            <person name="Lee J.-S."/>
            <person name="Kim H.S."/>
            <person name="Kim J.-S."/>
        </authorList>
    </citation>
    <scope>NUCLEOTIDE SEQUENCE</scope>
    <source>
        <strain evidence="19">KCTC 22746</strain>
    </source>
</reference>
<dbReference type="Gene3D" id="3.30.565.10">
    <property type="entry name" value="Histidine kinase-like ATPase, C-terminal domain"/>
    <property type="match status" value="1"/>
</dbReference>
<evidence type="ECO:0000256" key="12">
    <source>
        <dbReference type="ARBA" id="ARBA00023136"/>
    </source>
</evidence>
<dbReference type="Gene3D" id="1.20.120.160">
    <property type="entry name" value="HPT domain"/>
    <property type="match status" value="1"/>
</dbReference>
<evidence type="ECO:0000256" key="8">
    <source>
        <dbReference type="ARBA" id="ARBA00022692"/>
    </source>
</evidence>
<dbReference type="InterPro" id="IPR001789">
    <property type="entry name" value="Sig_transdc_resp-reg_receiver"/>
</dbReference>
<dbReference type="AlphaFoldDB" id="A0A929KWF1"/>
<feature type="domain" description="Histidine kinase" evidence="16">
    <location>
        <begin position="356"/>
        <end position="573"/>
    </location>
</feature>
<gene>
    <name evidence="19" type="ORF">IRJ16_13360</name>
</gene>
<evidence type="ECO:0000256" key="13">
    <source>
        <dbReference type="PROSITE-ProRule" id="PRU00110"/>
    </source>
</evidence>
<dbReference type="EMBL" id="JADFFL010000004">
    <property type="protein sequence ID" value="MBE9662876.1"/>
    <property type="molecule type" value="Genomic_DNA"/>
</dbReference>
<dbReference type="CDD" id="cd16922">
    <property type="entry name" value="HATPase_EvgS-ArcB-TorS-like"/>
    <property type="match status" value="1"/>
</dbReference>
<dbReference type="SUPFAM" id="SSF47384">
    <property type="entry name" value="Homodimeric domain of signal transducing histidine kinase"/>
    <property type="match status" value="1"/>
</dbReference>
<dbReference type="InterPro" id="IPR036097">
    <property type="entry name" value="HisK_dim/P_sf"/>
</dbReference>
<dbReference type="InterPro" id="IPR011006">
    <property type="entry name" value="CheY-like_superfamily"/>
</dbReference>
<dbReference type="InterPro" id="IPR003594">
    <property type="entry name" value="HATPase_dom"/>
</dbReference>
<dbReference type="CDD" id="cd17546">
    <property type="entry name" value="REC_hyHK_CKI1_RcsC-like"/>
    <property type="match status" value="1"/>
</dbReference>
<dbReference type="PROSITE" id="PS50894">
    <property type="entry name" value="HPT"/>
    <property type="match status" value="1"/>
</dbReference>
<keyword evidence="11 15" id="KW-1133">Transmembrane helix</keyword>
<evidence type="ECO:0000259" key="17">
    <source>
        <dbReference type="PROSITE" id="PS50110"/>
    </source>
</evidence>
<dbReference type="SUPFAM" id="SSF55874">
    <property type="entry name" value="ATPase domain of HSP90 chaperone/DNA topoisomerase II/histidine kinase"/>
    <property type="match status" value="1"/>
</dbReference>
<dbReference type="FunFam" id="3.30.565.10:FF:000010">
    <property type="entry name" value="Sensor histidine kinase RcsC"/>
    <property type="match status" value="1"/>
</dbReference>
<dbReference type="CDD" id="cd00082">
    <property type="entry name" value="HisKA"/>
    <property type="match status" value="1"/>
</dbReference>
<evidence type="ECO:0000259" key="16">
    <source>
        <dbReference type="PROSITE" id="PS50109"/>
    </source>
</evidence>
<evidence type="ECO:0000256" key="9">
    <source>
        <dbReference type="ARBA" id="ARBA00022777"/>
    </source>
</evidence>
<dbReference type="InterPro" id="IPR036641">
    <property type="entry name" value="HPT_dom_sf"/>
</dbReference>
<dbReference type="PROSITE" id="PS50109">
    <property type="entry name" value="HIS_KIN"/>
    <property type="match status" value="1"/>
</dbReference>
<dbReference type="SUPFAM" id="SSF47226">
    <property type="entry name" value="Histidine-containing phosphotransfer domain, HPT domain"/>
    <property type="match status" value="1"/>
</dbReference>
<evidence type="ECO:0000313" key="19">
    <source>
        <dbReference type="EMBL" id="MBE9662876.1"/>
    </source>
</evidence>
<comment type="caution">
    <text evidence="19">The sequence shown here is derived from an EMBL/GenBank/DDBJ whole genome shotgun (WGS) entry which is preliminary data.</text>
</comment>
<keyword evidence="4" id="KW-1003">Cell membrane</keyword>
<keyword evidence="10" id="KW-0067">ATP-binding</keyword>
<dbReference type="Gene3D" id="1.10.287.130">
    <property type="match status" value="1"/>
</dbReference>
<keyword evidence="8 15" id="KW-0812">Transmembrane</keyword>
<evidence type="ECO:0000256" key="3">
    <source>
        <dbReference type="ARBA" id="ARBA00012438"/>
    </source>
</evidence>
<dbReference type="Proteomes" id="UP000622475">
    <property type="component" value="Unassembled WGS sequence"/>
</dbReference>
<evidence type="ECO:0000256" key="6">
    <source>
        <dbReference type="ARBA" id="ARBA00022553"/>
    </source>
</evidence>
<keyword evidence="20" id="KW-1185">Reference proteome</keyword>
<dbReference type="Pfam" id="PF00072">
    <property type="entry name" value="Response_reg"/>
    <property type="match status" value="1"/>
</dbReference>
<evidence type="ECO:0000256" key="4">
    <source>
        <dbReference type="ARBA" id="ARBA00022475"/>
    </source>
</evidence>
<dbReference type="InterPro" id="IPR036890">
    <property type="entry name" value="HATPase_C_sf"/>
</dbReference>
<dbReference type="InterPro" id="IPR004358">
    <property type="entry name" value="Sig_transdc_His_kin-like_C"/>
</dbReference>
<feature type="domain" description="HPt" evidence="18">
    <location>
        <begin position="732"/>
        <end position="834"/>
    </location>
</feature>
<name>A0A929KWF1_9SPHI</name>
<dbReference type="InterPro" id="IPR008207">
    <property type="entry name" value="Sig_transdc_His_kin_Hpt_dom"/>
</dbReference>
<comment type="subcellular location">
    <subcellularLocation>
        <location evidence="2">Cell inner membrane</location>
        <topology evidence="2">Multi-pass membrane protein</topology>
    </subcellularLocation>
</comment>
<evidence type="ECO:0000256" key="15">
    <source>
        <dbReference type="SAM" id="Phobius"/>
    </source>
</evidence>
<feature type="modified residue" description="Phosphohistidine" evidence="13">
    <location>
        <position position="771"/>
    </location>
</feature>
<protein>
    <recommendedName>
        <fullName evidence="3">histidine kinase</fullName>
        <ecNumber evidence="3">2.7.13.3</ecNumber>
    </recommendedName>
</protein>
<organism evidence="19 20">
    <name type="scientific">Mucilaginibacter myungsuensis</name>
    <dbReference type="NCBI Taxonomy" id="649104"/>
    <lineage>
        <taxon>Bacteria</taxon>
        <taxon>Pseudomonadati</taxon>
        <taxon>Bacteroidota</taxon>
        <taxon>Sphingobacteriia</taxon>
        <taxon>Sphingobacteriales</taxon>
        <taxon>Sphingobacteriaceae</taxon>
        <taxon>Mucilaginibacter</taxon>
    </lineage>
</organism>
<dbReference type="Pfam" id="PF00512">
    <property type="entry name" value="HisKA"/>
    <property type="match status" value="1"/>
</dbReference>
<feature type="modified residue" description="4-aspartylphosphate" evidence="14">
    <location>
        <position position="645"/>
    </location>
</feature>
<dbReference type="InterPro" id="IPR003661">
    <property type="entry name" value="HisK_dim/P_dom"/>
</dbReference>
<evidence type="ECO:0000256" key="1">
    <source>
        <dbReference type="ARBA" id="ARBA00000085"/>
    </source>
</evidence>
<accession>A0A929KWF1</accession>
<evidence type="ECO:0000313" key="20">
    <source>
        <dbReference type="Proteomes" id="UP000622475"/>
    </source>
</evidence>
<dbReference type="SMART" id="SM00388">
    <property type="entry name" value="HisKA"/>
    <property type="match status" value="1"/>
</dbReference>
<feature type="transmembrane region" description="Helical" evidence="15">
    <location>
        <begin position="304"/>
        <end position="323"/>
    </location>
</feature>
<keyword evidence="12 15" id="KW-0472">Membrane</keyword>
<dbReference type="EC" id="2.7.13.3" evidence="3"/>
<keyword evidence="6 14" id="KW-0597">Phosphoprotein</keyword>
<keyword evidence="5" id="KW-0997">Cell inner membrane</keyword>
<evidence type="ECO:0000256" key="14">
    <source>
        <dbReference type="PROSITE-ProRule" id="PRU00169"/>
    </source>
</evidence>
<dbReference type="PANTHER" id="PTHR43047:SF64">
    <property type="entry name" value="HISTIDINE KINASE CONTAINING CHEY-HOMOLOGOUS RECEIVER DOMAIN AND PAS DOMAIN-RELATED"/>
    <property type="match status" value="1"/>
</dbReference>
<dbReference type="PROSITE" id="PS50110">
    <property type="entry name" value="RESPONSE_REGULATORY"/>
    <property type="match status" value="1"/>
</dbReference>
<evidence type="ECO:0000256" key="7">
    <source>
        <dbReference type="ARBA" id="ARBA00022679"/>
    </source>
</evidence>
<keyword evidence="10" id="KW-0547">Nucleotide-binding</keyword>
<dbReference type="GO" id="GO:0000155">
    <property type="term" value="F:phosphorelay sensor kinase activity"/>
    <property type="evidence" value="ECO:0007669"/>
    <property type="project" value="InterPro"/>
</dbReference>
<keyword evidence="7" id="KW-0808">Transferase</keyword>
<sequence>MAAKDTVFRYSVKGKIIFTTLAACVALFLAWVTLRGAFRETLVAVDNISAPNTKLRLVNELSRRIARLDQFKSSEMLSDPNEYYSFFTETKKLIALIDTLQTAYAGDTVQTARVKSLKKFLKDRDNLYIDYLKVREGLVMNQTFSDQVKLLNKLVDSSARETDSTFTTTQKKTSTTITPTEVTDTVEDNRGFFARLFGKKQQQAKKAAYKVVDEELHIDLDTVTTAKQLEILKGMGETMRRLEENQQRRSRQFVTKEATLNRANDRLVKRIISILTQVENEAVAQAAINNNAAKAIVSSSVDKVRYIVVAFILLTVILLYFILRDISRSNQHREEIEEARDQAENFGLAKHRFLSNMSHELRTPLQSIIGYTEQVMHQAKPNKKDIEVIHRSSEHLLHIVNEVLDHNRIVSGKLTFNNQPFDMKELLDEVIAVLQPQATAKGIELLTNYDDLPDDYVEGDTFRLKQVLYNIIGNAIKFTDDGEVKLQVTHNAVQKLNYIFTISDTGVGLSDDDAAKIFNEFEQADGQDAAHLKGTGLGLTISKALIEEQGGNIGLKSVLGVGSTFTFKLGFKTAEEQAQIASVKPSAKANNTADFKVWVVDDDRVILDLCSAILKNNGIKHRCFNFPMEVLDTRIDPDVKYILLDMRMPGLTGPELCKRLRKRVAPDVTIYALTAQVLPDERESILNEGFDGLIMKPFRQQELLEIFSKHPVKAMPAEKIDLSKVEKMTFGDADQLKMILERFAQDCTADTAELQQCVKQDDTDTGSLIVHRLAGRTAQIGANELAAELRMLEKDLTDKRQSYKRVNGRLDKLIIRSNNLVKQIRTEYLDKTEA</sequence>
<dbReference type="Pfam" id="PF02518">
    <property type="entry name" value="HATPase_c"/>
    <property type="match status" value="1"/>
</dbReference>
<dbReference type="SUPFAM" id="SSF52172">
    <property type="entry name" value="CheY-like"/>
    <property type="match status" value="1"/>
</dbReference>
<dbReference type="SMART" id="SM00387">
    <property type="entry name" value="HATPase_c"/>
    <property type="match status" value="1"/>
</dbReference>
<evidence type="ECO:0000259" key="18">
    <source>
        <dbReference type="PROSITE" id="PS50894"/>
    </source>
</evidence>
<feature type="domain" description="Response regulatory" evidence="17">
    <location>
        <begin position="596"/>
        <end position="711"/>
    </location>
</feature>
<dbReference type="PANTHER" id="PTHR43047">
    <property type="entry name" value="TWO-COMPONENT HISTIDINE PROTEIN KINASE"/>
    <property type="match status" value="1"/>
</dbReference>
<proteinExistence type="predicted"/>
<dbReference type="SMART" id="SM00448">
    <property type="entry name" value="REC"/>
    <property type="match status" value="1"/>
</dbReference>
<evidence type="ECO:0000256" key="5">
    <source>
        <dbReference type="ARBA" id="ARBA00022519"/>
    </source>
</evidence>